<proteinExistence type="predicted"/>
<keyword evidence="5" id="KW-1185">Reference proteome</keyword>
<gene>
    <name evidence="4" type="ORF">TVAG_190010</name>
</gene>
<dbReference type="VEuPathDB" id="TrichDB:TVAG_190010"/>
<dbReference type="KEGG" id="tva:5464630"/>
<accession>A2DKD3</accession>
<dbReference type="Proteomes" id="UP000001542">
    <property type="component" value="Unassembled WGS sequence"/>
</dbReference>
<sequence>MSSELVQDFEYAAAHIKDYFEDNKLFDTFEAEDIRKILEIANLTLEDFTTLLKQSKHSIKASKLYNCARNAKVSVNNFEEAISILKLIQKYMKMKVLNRAIDIFKQTEKDISESKEKIQKLQSELDSLKNKKPTY</sequence>
<keyword evidence="1" id="KW-0677">Repeat</keyword>
<dbReference type="AlphaFoldDB" id="A2DKD3"/>
<dbReference type="EMBL" id="DS113211">
    <property type="protein sequence ID" value="EAY19110.1"/>
    <property type="molecule type" value="Genomic_DNA"/>
</dbReference>
<evidence type="ECO:0000313" key="5">
    <source>
        <dbReference type="Proteomes" id="UP000001542"/>
    </source>
</evidence>
<reference evidence="4" key="1">
    <citation type="submission" date="2006-10" db="EMBL/GenBank/DDBJ databases">
        <authorList>
            <person name="Amadeo P."/>
            <person name="Zhao Q."/>
            <person name="Wortman J."/>
            <person name="Fraser-Liggett C."/>
            <person name="Carlton J."/>
        </authorList>
    </citation>
    <scope>NUCLEOTIDE SEQUENCE</scope>
    <source>
        <strain evidence="4">G3</strain>
    </source>
</reference>
<dbReference type="PANTHER" id="PTHR24188:SF29">
    <property type="entry name" value="GH09064P"/>
    <property type="match status" value="1"/>
</dbReference>
<dbReference type="VEuPathDB" id="TrichDB:TVAGG3_0996230"/>
<name>A2DKD3_TRIV3</name>
<dbReference type="RefSeq" id="XP_001580096.1">
    <property type="nucleotide sequence ID" value="XM_001580046.1"/>
</dbReference>
<evidence type="ECO:0000313" key="4">
    <source>
        <dbReference type="EMBL" id="EAY19110.1"/>
    </source>
</evidence>
<dbReference type="InParanoid" id="A2DKD3"/>
<feature type="coiled-coil region" evidence="3">
    <location>
        <begin position="104"/>
        <end position="131"/>
    </location>
</feature>
<evidence type="ECO:0000256" key="1">
    <source>
        <dbReference type="ARBA" id="ARBA00022737"/>
    </source>
</evidence>
<keyword evidence="3" id="KW-0175">Coiled coil</keyword>
<evidence type="ECO:0000256" key="2">
    <source>
        <dbReference type="ARBA" id="ARBA00023043"/>
    </source>
</evidence>
<evidence type="ECO:0000256" key="3">
    <source>
        <dbReference type="SAM" id="Coils"/>
    </source>
</evidence>
<keyword evidence="2" id="KW-0040">ANK repeat</keyword>
<organism evidence="4 5">
    <name type="scientific">Trichomonas vaginalis (strain ATCC PRA-98 / G3)</name>
    <dbReference type="NCBI Taxonomy" id="412133"/>
    <lineage>
        <taxon>Eukaryota</taxon>
        <taxon>Metamonada</taxon>
        <taxon>Parabasalia</taxon>
        <taxon>Trichomonadida</taxon>
        <taxon>Trichomonadidae</taxon>
        <taxon>Trichomonas</taxon>
    </lineage>
</organism>
<dbReference type="PANTHER" id="PTHR24188">
    <property type="entry name" value="ANKYRIN REPEAT PROTEIN"/>
    <property type="match status" value="1"/>
</dbReference>
<reference evidence="4" key="2">
    <citation type="journal article" date="2007" name="Science">
        <title>Draft genome sequence of the sexually transmitted pathogen Trichomonas vaginalis.</title>
        <authorList>
            <person name="Carlton J.M."/>
            <person name="Hirt R.P."/>
            <person name="Silva J.C."/>
            <person name="Delcher A.L."/>
            <person name="Schatz M."/>
            <person name="Zhao Q."/>
            <person name="Wortman J.R."/>
            <person name="Bidwell S.L."/>
            <person name="Alsmark U.C.M."/>
            <person name="Besteiro S."/>
            <person name="Sicheritz-Ponten T."/>
            <person name="Noel C.J."/>
            <person name="Dacks J.B."/>
            <person name="Foster P.G."/>
            <person name="Simillion C."/>
            <person name="Van de Peer Y."/>
            <person name="Miranda-Saavedra D."/>
            <person name="Barton G.J."/>
            <person name="Westrop G.D."/>
            <person name="Mueller S."/>
            <person name="Dessi D."/>
            <person name="Fiori P.L."/>
            <person name="Ren Q."/>
            <person name="Paulsen I."/>
            <person name="Zhang H."/>
            <person name="Bastida-Corcuera F.D."/>
            <person name="Simoes-Barbosa A."/>
            <person name="Brown M.T."/>
            <person name="Hayes R.D."/>
            <person name="Mukherjee M."/>
            <person name="Okumura C.Y."/>
            <person name="Schneider R."/>
            <person name="Smith A.J."/>
            <person name="Vanacova S."/>
            <person name="Villalvazo M."/>
            <person name="Haas B.J."/>
            <person name="Pertea M."/>
            <person name="Feldblyum T.V."/>
            <person name="Utterback T.R."/>
            <person name="Shu C.L."/>
            <person name="Osoegawa K."/>
            <person name="de Jong P.J."/>
            <person name="Hrdy I."/>
            <person name="Horvathova L."/>
            <person name="Zubacova Z."/>
            <person name="Dolezal P."/>
            <person name="Malik S.B."/>
            <person name="Logsdon J.M. Jr."/>
            <person name="Henze K."/>
            <person name="Gupta A."/>
            <person name="Wang C.C."/>
            <person name="Dunne R.L."/>
            <person name="Upcroft J.A."/>
            <person name="Upcroft P."/>
            <person name="White O."/>
            <person name="Salzberg S.L."/>
            <person name="Tang P."/>
            <person name="Chiu C.-H."/>
            <person name="Lee Y.-S."/>
            <person name="Embley T.M."/>
            <person name="Coombs G.H."/>
            <person name="Mottram J.C."/>
            <person name="Tachezy J."/>
            <person name="Fraser-Liggett C.M."/>
            <person name="Johnson P.J."/>
        </authorList>
    </citation>
    <scope>NUCLEOTIDE SEQUENCE [LARGE SCALE GENOMIC DNA]</scope>
    <source>
        <strain evidence="4">G3</strain>
    </source>
</reference>
<protein>
    <submittedName>
        <fullName evidence="4">Uncharacterized protein</fullName>
    </submittedName>
</protein>
<dbReference type="SMR" id="A2DKD3"/>